<keyword evidence="9 11" id="KW-0472">Membrane</keyword>
<dbReference type="SUPFAM" id="SSF52047">
    <property type="entry name" value="RNI-like"/>
    <property type="match status" value="2"/>
</dbReference>
<evidence type="ECO:0000256" key="10">
    <source>
        <dbReference type="ARBA" id="ARBA00023180"/>
    </source>
</evidence>
<dbReference type="GO" id="GO:0005886">
    <property type="term" value="C:plasma membrane"/>
    <property type="evidence" value="ECO:0007669"/>
    <property type="project" value="UniProtKB-SubCell"/>
</dbReference>
<evidence type="ECO:0000259" key="13">
    <source>
        <dbReference type="Pfam" id="PF08263"/>
    </source>
</evidence>
<gene>
    <name evidence="15" type="ORF">DCAR_005187</name>
    <name evidence="16" type="ORF">DCAR_0205826</name>
</gene>
<dbReference type="Pfam" id="PF13516">
    <property type="entry name" value="LRR_6"/>
    <property type="match status" value="1"/>
</dbReference>
<dbReference type="OMA" id="VGWIPRE"/>
<evidence type="ECO:0000256" key="3">
    <source>
        <dbReference type="ARBA" id="ARBA00022475"/>
    </source>
</evidence>
<keyword evidence="3" id="KW-1003">Cell membrane</keyword>
<dbReference type="Pfam" id="PF23598">
    <property type="entry name" value="LRR_14"/>
    <property type="match status" value="1"/>
</dbReference>
<keyword evidence="4" id="KW-0433">Leucine-rich repeat</keyword>
<protein>
    <submittedName>
        <fullName evidence="15">Uncharacterized protein</fullName>
    </submittedName>
</protein>
<dbReference type="FunFam" id="3.80.10.10:FF:000111">
    <property type="entry name" value="LRR receptor-like serine/threonine-protein kinase ERECTA"/>
    <property type="match status" value="1"/>
</dbReference>
<evidence type="ECO:0000256" key="12">
    <source>
        <dbReference type="SAM" id="SignalP"/>
    </source>
</evidence>
<accession>A0A166CUH9</accession>
<dbReference type="PANTHER" id="PTHR48061">
    <property type="entry name" value="LEUCINE-RICH REPEAT RECEPTOR PROTEIN KINASE EMS1-LIKE-RELATED"/>
    <property type="match status" value="1"/>
</dbReference>
<dbReference type="Pfam" id="PF00560">
    <property type="entry name" value="LRR_1"/>
    <property type="match status" value="6"/>
</dbReference>
<dbReference type="EMBL" id="LNRQ01000002">
    <property type="protein sequence ID" value="KZN04350.1"/>
    <property type="molecule type" value="Genomic_DNA"/>
</dbReference>
<evidence type="ECO:0000256" key="1">
    <source>
        <dbReference type="ARBA" id="ARBA00004251"/>
    </source>
</evidence>
<name>A0A166CUH9_DAUCS</name>
<evidence type="ECO:0000256" key="4">
    <source>
        <dbReference type="ARBA" id="ARBA00022614"/>
    </source>
</evidence>
<sequence length="933" mass="103808">MMKLITCFLAATVLLIVLQNHLVASLSRNLQKIALFQFKQSLTISAPTYCSYYSYLDSINVYSIPSHPRTMNWNMSSDYCTWEGVSCEHATGDVVGLDLSCSQLVGAILPNNTLFQLSHLRFLNLSWNDFSLSNQFPQEFGFFAKGLSHLNLSNTQFSGTVPSDISHLYKLVSLDLSELRVKLEYQVFRLLLQNLTQLSVLKLRSVDISSVLPMNLFANLRVLDLGGTGLYGALPEEVFHLPNLEVLDINNGNINLNVILPKVKWGCSGSLQHLIFVGINLSRGMPDSIALLESLATLVLCNCNMSGSIPKSIGNLRRLTKLDLSLNHLNSQIPNGLAYTNLRVLDLSYNNLSGLLPTSLFELTSLKTLEISCNGLKGQLHEFDSSKSQLEHFSCKNNLLYGQIPQLFSGLVNLSKLDLSSNNFSGILDIEMFSPLKYLSTLSLSYNNISLRSTGMATLPPKLKYLYLSSCNMKDFSRVSKDAENIKYVDLSYNQIDGVIPHWIGLVGRDSLSYLNLSHNSIQGGLEGLPWNVLNILDLRSNLLNGSLPSLICNTSSLEILILSYNNLSGVLPICSTDVSRLIVFDVRMNNIQGSLPSNLTNFRYLNSIHLHGNKLEGRIPSSFAKFVFLEVFDLGSNQITDTFPQCLEALPNLQVLVLKSNKFYGLINKSSSSDHPFPSLRIIDLSNNEFSGSLPAMYFKNFNAMMDGEPYKIRPSYMGDDYYSESISLVIKGVEIEFLRIINVLTTIDFSNNNFEGKIVDYIGNLVSLRFLNISHNYLTGHIPSSIGKLSMLESLDLSSNQLDGDIPQQLTSLYSCAFLNLSCNLLRGRIPKGAQLDTFENSSYAGNSELCGHPLSRKCDNYDGTHEEKDEDDDYFLTGFTWEAVVIGYGCGVVPAFIIGYLMLLAGKPKFAGIIAKELGLKIKRLDIRMR</sequence>
<dbReference type="Proteomes" id="UP000077755">
    <property type="component" value="Chromosome 2"/>
</dbReference>
<keyword evidence="7" id="KW-0677">Repeat</keyword>
<dbReference type="PROSITE" id="PS51450">
    <property type="entry name" value="LRR"/>
    <property type="match status" value="2"/>
</dbReference>
<evidence type="ECO:0000259" key="14">
    <source>
        <dbReference type="Pfam" id="PF23598"/>
    </source>
</evidence>
<evidence type="ECO:0000256" key="5">
    <source>
        <dbReference type="ARBA" id="ARBA00022692"/>
    </source>
</evidence>
<reference evidence="15" key="1">
    <citation type="journal article" date="2016" name="Nat. Genet.">
        <title>A high-quality carrot genome assembly provides new insights into carotenoid accumulation and asterid genome evolution.</title>
        <authorList>
            <person name="Iorizzo M."/>
            <person name="Ellison S."/>
            <person name="Senalik D."/>
            <person name="Zeng P."/>
            <person name="Satapoomin P."/>
            <person name="Huang J."/>
            <person name="Bowman M."/>
            <person name="Iovene M."/>
            <person name="Sanseverino W."/>
            <person name="Cavagnaro P."/>
            <person name="Yildiz M."/>
            <person name="Macko-Podgorni A."/>
            <person name="Moranska E."/>
            <person name="Grzebelus E."/>
            <person name="Grzebelus D."/>
            <person name="Ashrafi H."/>
            <person name="Zheng Z."/>
            <person name="Cheng S."/>
            <person name="Spooner D."/>
            <person name="Van Deynze A."/>
            <person name="Simon P."/>
        </authorList>
    </citation>
    <scope>NUCLEOTIDE SEQUENCE [LARGE SCALE GENOMIC DNA]</scope>
    <source>
        <tissue evidence="15">Leaf</tissue>
    </source>
</reference>
<evidence type="ECO:0000256" key="11">
    <source>
        <dbReference type="SAM" id="Phobius"/>
    </source>
</evidence>
<dbReference type="GO" id="GO:0051707">
    <property type="term" value="P:response to other organism"/>
    <property type="evidence" value="ECO:0007669"/>
    <property type="project" value="UniProtKB-ARBA"/>
</dbReference>
<dbReference type="PANTHER" id="PTHR48061:SF38">
    <property type="entry name" value="SERINE_THREONINE-PROTEIN KINASE BRI1"/>
    <property type="match status" value="1"/>
</dbReference>
<dbReference type="InterPro" id="IPR032675">
    <property type="entry name" value="LRR_dom_sf"/>
</dbReference>
<dbReference type="InterPro" id="IPR013210">
    <property type="entry name" value="LRR_N_plant-typ"/>
</dbReference>
<evidence type="ECO:0000256" key="8">
    <source>
        <dbReference type="ARBA" id="ARBA00022989"/>
    </source>
</evidence>
<dbReference type="AlphaFoldDB" id="A0A166CUH9"/>
<dbReference type="GO" id="GO:0006952">
    <property type="term" value="P:defense response"/>
    <property type="evidence" value="ECO:0007669"/>
    <property type="project" value="UniProtKB-ARBA"/>
</dbReference>
<dbReference type="InterPro" id="IPR055414">
    <property type="entry name" value="LRR_R13L4/SHOC2-like"/>
</dbReference>
<evidence type="ECO:0000256" key="2">
    <source>
        <dbReference type="ARBA" id="ARBA00009592"/>
    </source>
</evidence>
<feature type="domain" description="Disease resistance R13L4/SHOC-2-like LRR" evidence="14">
    <location>
        <begin position="219"/>
        <end position="470"/>
    </location>
</feature>
<dbReference type="PRINTS" id="PR00019">
    <property type="entry name" value="LEURICHRPT"/>
</dbReference>
<keyword evidence="8 11" id="KW-1133">Transmembrane helix</keyword>
<proteinExistence type="inferred from homology"/>
<comment type="subcellular location">
    <subcellularLocation>
        <location evidence="1">Cell membrane</location>
        <topology evidence="1">Single-pass type I membrane protein</topology>
    </subcellularLocation>
</comment>
<dbReference type="Pfam" id="PF08263">
    <property type="entry name" value="LRRNT_2"/>
    <property type="match status" value="2"/>
</dbReference>
<reference evidence="16" key="2">
    <citation type="submission" date="2022-03" db="EMBL/GenBank/DDBJ databases">
        <title>Draft title - Genomic analysis of global carrot germplasm unveils the trajectory of domestication and the origin of high carotenoid orange carrot.</title>
        <authorList>
            <person name="Iorizzo M."/>
            <person name="Ellison S."/>
            <person name="Senalik D."/>
            <person name="Macko-Podgorni A."/>
            <person name="Grzebelus D."/>
            <person name="Bostan H."/>
            <person name="Rolling W."/>
            <person name="Curaba J."/>
            <person name="Simon P."/>
        </authorList>
    </citation>
    <scope>NUCLEOTIDE SEQUENCE</scope>
    <source>
        <tissue evidence="16">Leaf</tissue>
    </source>
</reference>
<dbReference type="SMART" id="SM00369">
    <property type="entry name" value="LRR_TYP"/>
    <property type="match status" value="9"/>
</dbReference>
<organism evidence="15">
    <name type="scientific">Daucus carota subsp. sativus</name>
    <name type="common">Carrot</name>
    <dbReference type="NCBI Taxonomy" id="79200"/>
    <lineage>
        <taxon>Eukaryota</taxon>
        <taxon>Viridiplantae</taxon>
        <taxon>Streptophyta</taxon>
        <taxon>Embryophyta</taxon>
        <taxon>Tracheophyta</taxon>
        <taxon>Spermatophyta</taxon>
        <taxon>Magnoliopsida</taxon>
        <taxon>eudicotyledons</taxon>
        <taxon>Gunneridae</taxon>
        <taxon>Pentapetalae</taxon>
        <taxon>asterids</taxon>
        <taxon>campanulids</taxon>
        <taxon>Apiales</taxon>
        <taxon>Apiaceae</taxon>
        <taxon>Apioideae</taxon>
        <taxon>Scandiceae</taxon>
        <taxon>Daucinae</taxon>
        <taxon>Daucus</taxon>
        <taxon>Daucus sect. Daucus</taxon>
    </lineage>
</organism>
<dbReference type="Gene3D" id="3.80.10.10">
    <property type="entry name" value="Ribonuclease Inhibitor"/>
    <property type="match status" value="3"/>
</dbReference>
<dbReference type="InterPro" id="IPR046956">
    <property type="entry name" value="RLP23-like"/>
</dbReference>
<dbReference type="OrthoDB" id="442066at2759"/>
<evidence type="ECO:0000256" key="7">
    <source>
        <dbReference type="ARBA" id="ARBA00022737"/>
    </source>
</evidence>
<evidence type="ECO:0000256" key="6">
    <source>
        <dbReference type="ARBA" id="ARBA00022729"/>
    </source>
</evidence>
<comment type="similarity">
    <text evidence="2">Belongs to the RLP family.</text>
</comment>
<dbReference type="InterPro" id="IPR001611">
    <property type="entry name" value="Leu-rich_rpt"/>
</dbReference>
<keyword evidence="6 12" id="KW-0732">Signal</keyword>
<evidence type="ECO:0000313" key="16">
    <source>
        <dbReference type="EMBL" id="WOG86609.1"/>
    </source>
</evidence>
<feature type="domain" description="Leucine-rich repeat-containing N-terminal plant-type" evidence="13">
    <location>
        <begin position="30"/>
        <end position="43"/>
    </location>
</feature>
<evidence type="ECO:0000256" key="9">
    <source>
        <dbReference type="ARBA" id="ARBA00023136"/>
    </source>
</evidence>
<keyword evidence="10" id="KW-0325">Glycoprotein</keyword>
<feature type="chain" id="PRO_5007871833" evidence="12">
    <location>
        <begin position="26"/>
        <end position="933"/>
    </location>
</feature>
<dbReference type="FunFam" id="3.80.10.10:FF:000041">
    <property type="entry name" value="LRR receptor-like serine/threonine-protein kinase ERECTA"/>
    <property type="match status" value="1"/>
</dbReference>
<dbReference type="FunFam" id="3.80.10.10:FF:000095">
    <property type="entry name" value="LRR receptor-like serine/threonine-protein kinase GSO1"/>
    <property type="match status" value="1"/>
</dbReference>
<keyword evidence="5 11" id="KW-0812">Transmembrane</keyword>
<dbReference type="Pfam" id="PF13855">
    <property type="entry name" value="LRR_8"/>
    <property type="match status" value="1"/>
</dbReference>
<dbReference type="Gramene" id="KZN04350">
    <property type="protein sequence ID" value="KZN04350"/>
    <property type="gene ID" value="DCAR_005187"/>
</dbReference>
<feature type="signal peptide" evidence="12">
    <location>
        <begin position="1"/>
        <end position="25"/>
    </location>
</feature>
<dbReference type="InterPro" id="IPR003591">
    <property type="entry name" value="Leu-rich_rpt_typical-subtyp"/>
</dbReference>
<evidence type="ECO:0000313" key="15">
    <source>
        <dbReference type="EMBL" id="KZN04350.1"/>
    </source>
</evidence>
<keyword evidence="17" id="KW-1185">Reference proteome</keyword>
<dbReference type="SUPFAM" id="SSF52058">
    <property type="entry name" value="L domain-like"/>
    <property type="match status" value="1"/>
</dbReference>
<feature type="transmembrane region" description="Helical" evidence="11">
    <location>
        <begin position="888"/>
        <end position="909"/>
    </location>
</feature>
<dbReference type="STRING" id="79200.A0A166CUH9"/>
<dbReference type="EMBL" id="CP093344">
    <property type="protein sequence ID" value="WOG86609.1"/>
    <property type="molecule type" value="Genomic_DNA"/>
</dbReference>
<evidence type="ECO:0000313" key="17">
    <source>
        <dbReference type="Proteomes" id="UP000077755"/>
    </source>
</evidence>
<feature type="domain" description="Leucine-rich repeat-containing N-terminal plant-type" evidence="13">
    <location>
        <begin position="66"/>
        <end position="87"/>
    </location>
</feature>